<dbReference type="EMBL" id="VUNH01000013">
    <property type="protein sequence ID" value="MST56494.1"/>
    <property type="molecule type" value="Genomic_DNA"/>
</dbReference>
<proteinExistence type="inferred from homology"/>
<dbReference type="InterPro" id="IPR017705">
    <property type="entry name" value="Ribonuclease_Y"/>
</dbReference>
<reference evidence="10 11" key="1">
    <citation type="submission" date="2019-08" db="EMBL/GenBank/DDBJ databases">
        <title>In-depth cultivation of the pig gut microbiome towards novel bacterial diversity and tailored functional studies.</title>
        <authorList>
            <person name="Wylensek D."/>
            <person name="Hitch T.C.A."/>
            <person name="Clavel T."/>
        </authorList>
    </citation>
    <scope>NUCLEOTIDE SEQUENCE [LARGE SCALE GENOMIC DNA]</scope>
    <source>
        <strain evidence="10 11">SM-530-WT-4B</strain>
    </source>
</reference>
<evidence type="ECO:0000256" key="4">
    <source>
        <dbReference type="ARBA" id="ARBA00022884"/>
    </source>
</evidence>
<evidence type="ECO:0000256" key="1">
    <source>
        <dbReference type="ARBA" id="ARBA00022722"/>
    </source>
</evidence>
<evidence type="ECO:0000256" key="6">
    <source>
        <dbReference type="HAMAP-Rule" id="MF_00335"/>
    </source>
</evidence>
<accession>A0A6L5YDV9</accession>
<dbReference type="RefSeq" id="WP_326830940.1">
    <property type="nucleotide sequence ID" value="NZ_VUNH01000013.1"/>
</dbReference>
<dbReference type="SMART" id="SM00471">
    <property type="entry name" value="HDc"/>
    <property type="match status" value="1"/>
</dbReference>
<evidence type="ECO:0000256" key="7">
    <source>
        <dbReference type="NCBIfam" id="TIGR03319"/>
    </source>
</evidence>
<dbReference type="Gene3D" id="1.10.3210.10">
    <property type="entry name" value="Hypothetical protein af1432"/>
    <property type="match status" value="1"/>
</dbReference>
<dbReference type="SUPFAM" id="SSF54791">
    <property type="entry name" value="Eukaryotic type KH-domain (KH-domain type I)"/>
    <property type="match status" value="1"/>
</dbReference>
<dbReference type="PANTHER" id="PTHR12826">
    <property type="entry name" value="RIBONUCLEASE Y"/>
    <property type="match status" value="1"/>
</dbReference>
<evidence type="ECO:0000256" key="3">
    <source>
        <dbReference type="ARBA" id="ARBA00022801"/>
    </source>
</evidence>
<dbReference type="GO" id="GO:0003723">
    <property type="term" value="F:RNA binding"/>
    <property type="evidence" value="ECO:0007669"/>
    <property type="project" value="UniProtKB-UniRule"/>
</dbReference>
<dbReference type="Pfam" id="PF01966">
    <property type="entry name" value="HD"/>
    <property type="match status" value="1"/>
</dbReference>
<evidence type="ECO:0000259" key="9">
    <source>
        <dbReference type="PROSITE" id="PS51831"/>
    </source>
</evidence>
<dbReference type="GO" id="GO:0016787">
    <property type="term" value="F:hydrolase activity"/>
    <property type="evidence" value="ECO:0007669"/>
    <property type="project" value="UniProtKB-KW"/>
</dbReference>
<organism evidence="10 11">
    <name type="scientific">Pyramidobacter porci</name>
    <dbReference type="NCBI Taxonomy" id="2605789"/>
    <lineage>
        <taxon>Bacteria</taxon>
        <taxon>Thermotogati</taxon>
        <taxon>Synergistota</taxon>
        <taxon>Synergistia</taxon>
        <taxon>Synergistales</taxon>
        <taxon>Dethiosulfovibrionaceae</taxon>
        <taxon>Pyramidobacter</taxon>
    </lineage>
</organism>
<dbReference type="InterPro" id="IPR036612">
    <property type="entry name" value="KH_dom_type_1_sf"/>
</dbReference>
<dbReference type="SUPFAM" id="SSF109604">
    <property type="entry name" value="HD-domain/PDEase-like"/>
    <property type="match status" value="1"/>
</dbReference>
<feature type="domain" description="HD" evidence="9">
    <location>
        <begin position="326"/>
        <end position="419"/>
    </location>
</feature>
<evidence type="ECO:0000313" key="11">
    <source>
        <dbReference type="Proteomes" id="UP000473699"/>
    </source>
</evidence>
<dbReference type="SMART" id="SM00322">
    <property type="entry name" value="KH"/>
    <property type="match status" value="1"/>
</dbReference>
<keyword evidence="1 6" id="KW-0540">Nuclease</keyword>
<comment type="caution">
    <text evidence="10">The sequence shown here is derived from an EMBL/GenBank/DDBJ whole genome shotgun (WGS) entry which is preliminary data.</text>
</comment>
<dbReference type="InterPro" id="IPR022711">
    <property type="entry name" value="RNase_Y_N"/>
</dbReference>
<keyword evidence="5" id="KW-0472">Membrane</keyword>
<keyword evidence="2 6" id="KW-0255">Endonuclease</keyword>
<dbReference type="Proteomes" id="UP000473699">
    <property type="component" value="Unassembled WGS sequence"/>
</dbReference>
<dbReference type="EC" id="3.1.-.-" evidence="6 7"/>
<dbReference type="GO" id="GO:0005886">
    <property type="term" value="C:plasma membrane"/>
    <property type="evidence" value="ECO:0007669"/>
    <property type="project" value="UniProtKB-UniRule"/>
</dbReference>
<sequence>MYLVLGVLLGIIGGTGAGMFIAKGVAARKVAEARSQAENIVKEARSSAERDSKLLVSEARDEASKVRLEAERDAKERRVELQRTERLLEQKEEKLDRKLEKLQHREDEMKMRQDDLEKKIQEADELCKRRVTDLEQIAQMTSDQARAQLLHEVEDSAQHAIGLRLAEMEAQAQRDANKKAREIIVTAVQRCAVEKSSDVAVSTVSLPNDEMKGRIIGREGRNIRAFETATGVDLIVDDTPEAVTLSCFDPVRREIARLSLEKLVVDGRIHPARIEELVAKATAEVEESIADAGDQALMELGIKQMNPELVRTIGQLRYRYSYGQNALQHSMEVAYISGMIASELGVNEELARRAGLLHDIGKAVDFKIEGPHALIGADLAKRYGEPAEVINAIGSHHEDMEVKSIYDVIVATADAISAARPGARRESIDAYVKRLEKLETVANGFKGVSKAFAIQAGREVRVLVAPSVPDEASVAKLAYDIARKIEEELKYPGQIKVTAIKEIRASDLAK</sequence>
<keyword evidence="8" id="KW-0175">Coiled coil</keyword>
<dbReference type="CDD" id="cd22431">
    <property type="entry name" value="KH-I_RNaseY"/>
    <property type="match status" value="1"/>
</dbReference>
<dbReference type="InterPro" id="IPR004087">
    <property type="entry name" value="KH_dom"/>
</dbReference>
<keyword evidence="4 6" id="KW-0694">RNA-binding</keyword>
<dbReference type="InterPro" id="IPR006674">
    <property type="entry name" value="HD_domain"/>
</dbReference>
<dbReference type="PROSITE" id="PS50084">
    <property type="entry name" value="KH_TYPE_1"/>
    <property type="match status" value="1"/>
</dbReference>
<dbReference type="NCBIfam" id="TIGR00277">
    <property type="entry name" value="HDIG"/>
    <property type="match status" value="1"/>
</dbReference>
<gene>
    <name evidence="6 10" type="primary">rny</name>
    <name evidence="10" type="ORF">FYJ74_10705</name>
</gene>
<protein>
    <recommendedName>
        <fullName evidence="6 7">Ribonuclease Y</fullName>
        <shortName evidence="6">RNase Y</shortName>
        <ecNumber evidence="6 7">3.1.-.-</ecNumber>
    </recommendedName>
</protein>
<feature type="coiled-coil region" evidence="8">
    <location>
        <begin position="65"/>
        <end position="126"/>
    </location>
</feature>
<dbReference type="InterPro" id="IPR004088">
    <property type="entry name" value="KH_dom_type_1"/>
</dbReference>
<name>A0A6L5YDV9_9BACT</name>
<dbReference type="Pfam" id="PF00013">
    <property type="entry name" value="KH_1"/>
    <property type="match status" value="1"/>
</dbReference>
<keyword evidence="11" id="KW-1185">Reference proteome</keyword>
<dbReference type="HAMAP" id="MF_00335">
    <property type="entry name" value="RNase_Y"/>
    <property type="match status" value="1"/>
</dbReference>
<dbReference type="PROSITE" id="PS51831">
    <property type="entry name" value="HD"/>
    <property type="match status" value="1"/>
</dbReference>
<comment type="function">
    <text evidence="6">Endoribonuclease that initiates mRNA decay.</text>
</comment>
<evidence type="ECO:0000256" key="2">
    <source>
        <dbReference type="ARBA" id="ARBA00022759"/>
    </source>
</evidence>
<keyword evidence="3 6" id="KW-0378">Hydrolase</keyword>
<dbReference type="InterPro" id="IPR006675">
    <property type="entry name" value="HDIG_dom"/>
</dbReference>
<evidence type="ECO:0000256" key="5">
    <source>
        <dbReference type="ARBA" id="ARBA00023136"/>
    </source>
</evidence>
<comment type="similarity">
    <text evidence="6">Belongs to the RNase Y family.</text>
</comment>
<evidence type="ECO:0000256" key="8">
    <source>
        <dbReference type="SAM" id="Coils"/>
    </source>
</evidence>
<dbReference type="GO" id="GO:0004521">
    <property type="term" value="F:RNA endonuclease activity"/>
    <property type="evidence" value="ECO:0007669"/>
    <property type="project" value="UniProtKB-UniRule"/>
</dbReference>
<dbReference type="CDD" id="cd00077">
    <property type="entry name" value="HDc"/>
    <property type="match status" value="1"/>
</dbReference>
<dbReference type="PANTHER" id="PTHR12826:SF15">
    <property type="entry name" value="RIBONUCLEASE Y"/>
    <property type="match status" value="1"/>
</dbReference>
<dbReference type="AlphaFoldDB" id="A0A6L5YDV9"/>
<evidence type="ECO:0000313" key="10">
    <source>
        <dbReference type="EMBL" id="MST56494.1"/>
    </source>
</evidence>
<dbReference type="GO" id="GO:0006402">
    <property type="term" value="P:mRNA catabolic process"/>
    <property type="evidence" value="ECO:0007669"/>
    <property type="project" value="UniProtKB-UniRule"/>
</dbReference>
<dbReference type="NCBIfam" id="TIGR03319">
    <property type="entry name" value="RNase_Y"/>
    <property type="match status" value="1"/>
</dbReference>
<dbReference type="InterPro" id="IPR003607">
    <property type="entry name" value="HD/PDEase_dom"/>
</dbReference>
<dbReference type="Pfam" id="PF12072">
    <property type="entry name" value="RNase_Y_N"/>
    <property type="match status" value="1"/>
</dbReference>